<proteinExistence type="predicted"/>
<sequence>MAPAKLWLSIFLSGFAVCACLLLQSLLTLAPYGDLSRVGRVSEDDFGWKIEPPHIGSSLLHGTPVDKADILVIGDSFSAPHVWQSALVKEGHAVATMYWSQIDEMLCADFEEWLSQIGFRGKLVVIESVERLLNVRLAHSRRCTPLKRPLTAAVEPASPPLAQVPAFALNWDAQLFSGWMTNRCTRAAIAGKVRSGCNSMTLARPVADGCALFSHRRCDMALFLADDLNHGELTAANVAGMQAFSNTHAKMPVLWMVVPNKWTAYLEPARSQAFVGALRQTDLGPDLFAFVQQEKTAMRDFYFPNDTHISTRGLLVLGERMAQAVKQKLGVTSLPATE</sequence>
<comment type="caution">
    <text evidence="1">The sequence shown here is derived from an EMBL/GenBank/DDBJ whole genome shotgun (WGS) entry which is preliminary data.</text>
</comment>
<dbReference type="EMBL" id="LVHG01000031">
    <property type="protein sequence ID" value="OAK65690.1"/>
    <property type="molecule type" value="Genomic_DNA"/>
</dbReference>
<protein>
    <recommendedName>
        <fullName evidence="3">AlgX/AlgJ SGNH hydrolase-like domain-containing protein</fullName>
    </recommendedName>
</protein>
<gene>
    <name evidence="1" type="ORF">A3K87_10600</name>
</gene>
<evidence type="ECO:0000313" key="2">
    <source>
        <dbReference type="Proteomes" id="UP000077852"/>
    </source>
</evidence>
<accession>A0AA91DQF6</accession>
<organism evidence="1 2">
    <name type="scientific">Variovorax paradoxus</name>
    <dbReference type="NCBI Taxonomy" id="34073"/>
    <lineage>
        <taxon>Bacteria</taxon>
        <taxon>Pseudomonadati</taxon>
        <taxon>Pseudomonadota</taxon>
        <taxon>Betaproteobacteria</taxon>
        <taxon>Burkholderiales</taxon>
        <taxon>Comamonadaceae</taxon>
        <taxon>Variovorax</taxon>
    </lineage>
</organism>
<dbReference type="Proteomes" id="UP000077852">
    <property type="component" value="Unassembled WGS sequence"/>
</dbReference>
<reference evidence="1 2" key="1">
    <citation type="submission" date="2016-03" db="EMBL/GenBank/DDBJ databases">
        <title>Genome sequence of Variovorax paradoxus KB5.</title>
        <authorList>
            <person name="Jeong H."/>
            <person name="Hong C.E."/>
            <person name="Jo S.H."/>
            <person name="Park J.M."/>
        </authorList>
    </citation>
    <scope>NUCLEOTIDE SEQUENCE [LARGE SCALE GENOMIC DNA]</scope>
    <source>
        <strain evidence="1 2">KB5</strain>
    </source>
</reference>
<dbReference type="PROSITE" id="PS51257">
    <property type="entry name" value="PROKAR_LIPOPROTEIN"/>
    <property type="match status" value="1"/>
</dbReference>
<evidence type="ECO:0008006" key="3">
    <source>
        <dbReference type="Google" id="ProtNLM"/>
    </source>
</evidence>
<dbReference type="RefSeq" id="WP_081266976.1">
    <property type="nucleotide sequence ID" value="NZ_LVHG01000031.1"/>
</dbReference>
<evidence type="ECO:0000313" key="1">
    <source>
        <dbReference type="EMBL" id="OAK65690.1"/>
    </source>
</evidence>
<dbReference type="AlphaFoldDB" id="A0AA91DQF6"/>
<name>A0AA91DQF6_VARPD</name>